<sequence length="262" mass="27397">MKTIVATLALACVVAVFGVAGVVYFGLINVGADDPHTGPVHAFLDTARNRSVEVRAKDIEVPDLNNEAQIRAGAGNYDSMCVGCHLSPGSAQTELSEGLYPAPPNLAKAGIYDNPAKTFWIIKHGIKATGMPAWGKSMDDQYIWGMVAFLKQLPNLNAGQYRDMVAASGGHQHGGGETDVGNHHGDSQAEDGGDHHGSSGADHHGSASPMDHTDSGTHAEGNSTEQSGTDHHASGSESDHHAPAVTPTSHTHADGKQHVHED</sequence>
<dbReference type="EMBL" id="QNTV01000001">
    <property type="protein sequence ID" value="RBA62239.1"/>
    <property type="molecule type" value="Genomic_DNA"/>
</dbReference>
<keyword evidence="2 4" id="KW-0479">Metal-binding</keyword>
<comment type="caution">
    <text evidence="7">The sequence shown here is derived from an EMBL/GenBank/DDBJ whole genome shotgun (WGS) entry which is preliminary data.</text>
</comment>
<feature type="compositionally biased region" description="Basic and acidic residues" evidence="5">
    <location>
        <begin position="228"/>
        <end position="242"/>
    </location>
</feature>
<evidence type="ECO:0000313" key="7">
    <source>
        <dbReference type="EMBL" id="RBA62239.1"/>
    </source>
</evidence>
<reference evidence="7 8" key="1">
    <citation type="submission" date="2018-06" db="EMBL/GenBank/DDBJ databases">
        <title>Whole genome sequencing of four bacterial strains from South Shetland trench revealing bio-synthetic gene clusters.</title>
        <authorList>
            <person name="Abdel-Mageed W.M."/>
            <person name="Lehri B."/>
            <person name="Jarmusch S.A."/>
            <person name="Miranda K."/>
            <person name="Goodfellow M."/>
            <person name="Jaspars M."/>
            <person name="Karlyshev A.V."/>
        </authorList>
    </citation>
    <scope>NUCLEOTIDE SEQUENCE [LARGE SCALE GENOMIC DNA]</scope>
    <source>
        <strain evidence="7 8">SST2</strain>
    </source>
</reference>
<dbReference type="Proteomes" id="UP000252554">
    <property type="component" value="Unassembled WGS sequence"/>
</dbReference>
<dbReference type="Gene3D" id="1.10.760.10">
    <property type="entry name" value="Cytochrome c-like domain"/>
    <property type="match status" value="1"/>
</dbReference>
<evidence type="ECO:0000256" key="4">
    <source>
        <dbReference type="PROSITE-ProRule" id="PRU00433"/>
    </source>
</evidence>
<dbReference type="SUPFAM" id="SSF46626">
    <property type="entry name" value="Cytochrome c"/>
    <property type="match status" value="1"/>
</dbReference>
<proteinExistence type="predicted"/>
<dbReference type="RefSeq" id="WP_128118943.1">
    <property type="nucleotide sequence ID" value="NZ_QNTV01000001.1"/>
</dbReference>
<evidence type="ECO:0000256" key="5">
    <source>
        <dbReference type="SAM" id="MobiDB-lite"/>
    </source>
</evidence>
<gene>
    <name evidence="7" type="ORF">DQ403_01190</name>
</gene>
<dbReference type="GO" id="GO:0009055">
    <property type="term" value="F:electron transfer activity"/>
    <property type="evidence" value="ECO:0007669"/>
    <property type="project" value="InterPro"/>
</dbReference>
<feature type="region of interest" description="Disordered" evidence="5">
    <location>
        <begin position="167"/>
        <end position="262"/>
    </location>
</feature>
<accession>A0A365Q084</accession>
<dbReference type="InterPro" id="IPR009056">
    <property type="entry name" value="Cyt_c-like_dom"/>
</dbReference>
<dbReference type="GO" id="GO:0020037">
    <property type="term" value="F:heme binding"/>
    <property type="evidence" value="ECO:0007669"/>
    <property type="project" value="InterPro"/>
</dbReference>
<dbReference type="PROSITE" id="PS51007">
    <property type="entry name" value="CYTC"/>
    <property type="match status" value="1"/>
</dbReference>
<evidence type="ECO:0000313" key="8">
    <source>
        <dbReference type="Proteomes" id="UP000252554"/>
    </source>
</evidence>
<protein>
    <submittedName>
        <fullName evidence="7">Cytochrome c</fullName>
    </submittedName>
</protein>
<keyword evidence="1 4" id="KW-0349">Heme</keyword>
<dbReference type="InterPro" id="IPR036909">
    <property type="entry name" value="Cyt_c-like_dom_sf"/>
</dbReference>
<dbReference type="AlphaFoldDB" id="A0A365Q084"/>
<dbReference type="Pfam" id="PF13442">
    <property type="entry name" value="Cytochrome_CBB3"/>
    <property type="match status" value="1"/>
</dbReference>
<evidence type="ECO:0000256" key="2">
    <source>
        <dbReference type="ARBA" id="ARBA00022723"/>
    </source>
</evidence>
<evidence type="ECO:0000256" key="1">
    <source>
        <dbReference type="ARBA" id="ARBA00022617"/>
    </source>
</evidence>
<dbReference type="GO" id="GO:0046872">
    <property type="term" value="F:metal ion binding"/>
    <property type="evidence" value="ECO:0007669"/>
    <property type="project" value="UniProtKB-KW"/>
</dbReference>
<feature type="domain" description="Cytochrome c" evidence="6">
    <location>
        <begin position="68"/>
        <end position="154"/>
    </location>
</feature>
<feature type="compositionally biased region" description="Basic and acidic residues" evidence="5">
    <location>
        <begin position="174"/>
        <end position="217"/>
    </location>
</feature>
<organism evidence="7 8">
    <name type="scientific">Stutzerimonas zhaodongensis</name>
    <dbReference type="NCBI Taxonomy" id="1176257"/>
    <lineage>
        <taxon>Bacteria</taxon>
        <taxon>Pseudomonadati</taxon>
        <taxon>Pseudomonadota</taxon>
        <taxon>Gammaproteobacteria</taxon>
        <taxon>Pseudomonadales</taxon>
        <taxon>Pseudomonadaceae</taxon>
        <taxon>Stutzerimonas</taxon>
    </lineage>
</organism>
<feature type="compositionally biased region" description="Basic and acidic residues" evidence="5">
    <location>
        <begin position="251"/>
        <end position="262"/>
    </location>
</feature>
<evidence type="ECO:0000259" key="6">
    <source>
        <dbReference type="PROSITE" id="PS51007"/>
    </source>
</evidence>
<name>A0A365Q084_9GAMM</name>
<evidence type="ECO:0000256" key="3">
    <source>
        <dbReference type="ARBA" id="ARBA00023004"/>
    </source>
</evidence>
<keyword evidence="3 4" id="KW-0408">Iron</keyword>